<dbReference type="EMBL" id="ML996690">
    <property type="protein sequence ID" value="KAF2402885.1"/>
    <property type="molecule type" value="Genomic_DNA"/>
</dbReference>
<proteinExistence type="predicted"/>
<feature type="compositionally biased region" description="Low complexity" evidence="1">
    <location>
        <begin position="96"/>
        <end position="105"/>
    </location>
</feature>
<protein>
    <submittedName>
        <fullName evidence="3">Uncharacterized protein</fullName>
    </submittedName>
</protein>
<feature type="signal peptide" evidence="2">
    <location>
        <begin position="1"/>
        <end position="15"/>
    </location>
</feature>
<evidence type="ECO:0000256" key="2">
    <source>
        <dbReference type="SAM" id="SignalP"/>
    </source>
</evidence>
<evidence type="ECO:0000313" key="4">
    <source>
        <dbReference type="Proteomes" id="UP000799640"/>
    </source>
</evidence>
<name>A0A6G1I4H9_9PEZI</name>
<organism evidence="3 4">
    <name type="scientific">Trichodelitschia bisporula</name>
    <dbReference type="NCBI Taxonomy" id="703511"/>
    <lineage>
        <taxon>Eukaryota</taxon>
        <taxon>Fungi</taxon>
        <taxon>Dikarya</taxon>
        <taxon>Ascomycota</taxon>
        <taxon>Pezizomycotina</taxon>
        <taxon>Dothideomycetes</taxon>
        <taxon>Dothideomycetes incertae sedis</taxon>
        <taxon>Phaeotrichales</taxon>
        <taxon>Phaeotrichaceae</taxon>
        <taxon>Trichodelitschia</taxon>
    </lineage>
</organism>
<evidence type="ECO:0000313" key="3">
    <source>
        <dbReference type="EMBL" id="KAF2402885.1"/>
    </source>
</evidence>
<dbReference type="AlphaFoldDB" id="A0A6G1I4H9"/>
<sequence>MRFAVIFGYLAAVLAAPVADPAPAAQTLGVTLSSPFGSFHAGSDGIALIPPVPAQPNSGWGAPPPPQPSSPGLWDAITNPFGTFLGSITPKPAPQPYNNQPYNQPNNPPWNQPNSQPWNQGYSPSSVVTIYVTPTPW</sequence>
<accession>A0A6G1I4H9</accession>
<keyword evidence="4" id="KW-1185">Reference proteome</keyword>
<gene>
    <name evidence="3" type="ORF">EJ06DRAFT_580106</name>
</gene>
<reference evidence="3" key="1">
    <citation type="journal article" date="2020" name="Stud. Mycol.">
        <title>101 Dothideomycetes genomes: a test case for predicting lifestyles and emergence of pathogens.</title>
        <authorList>
            <person name="Haridas S."/>
            <person name="Albert R."/>
            <person name="Binder M."/>
            <person name="Bloem J."/>
            <person name="Labutti K."/>
            <person name="Salamov A."/>
            <person name="Andreopoulos B."/>
            <person name="Baker S."/>
            <person name="Barry K."/>
            <person name="Bills G."/>
            <person name="Bluhm B."/>
            <person name="Cannon C."/>
            <person name="Castanera R."/>
            <person name="Culley D."/>
            <person name="Daum C."/>
            <person name="Ezra D."/>
            <person name="Gonzalez J."/>
            <person name="Henrissat B."/>
            <person name="Kuo A."/>
            <person name="Liang C."/>
            <person name="Lipzen A."/>
            <person name="Lutzoni F."/>
            <person name="Magnuson J."/>
            <person name="Mondo S."/>
            <person name="Nolan M."/>
            <person name="Ohm R."/>
            <person name="Pangilinan J."/>
            <person name="Park H.-J."/>
            <person name="Ramirez L."/>
            <person name="Alfaro M."/>
            <person name="Sun H."/>
            <person name="Tritt A."/>
            <person name="Yoshinaga Y."/>
            <person name="Zwiers L.-H."/>
            <person name="Turgeon B."/>
            <person name="Goodwin S."/>
            <person name="Spatafora J."/>
            <person name="Crous P."/>
            <person name="Grigoriev I."/>
        </authorList>
    </citation>
    <scope>NUCLEOTIDE SEQUENCE</scope>
    <source>
        <strain evidence="3">CBS 262.69</strain>
    </source>
</reference>
<keyword evidence="2" id="KW-0732">Signal</keyword>
<dbReference type="Proteomes" id="UP000799640">
    <property type="component" value="Unassembled WGS sequence"/>
</dbReference>
<feature type="region of interest" description="Disordered" evidence="1">
    <location>
        <begin position="47"/>
        <end position="121"/>
    </location>
</feature>
<feature type="chain" id="PRO_5026322822" evidence="2">
    <location>
        <begin position="16"/>
        <end position="137"/>
    </location>
</feature>
<evidence type="ECO:0000256" key="1">
    <source>
        <dbReference type="SAM" id="MobiDB-lite"/>
    </source>
</evidence>